<proteinExistence type="predicted"/>
<sequence>MGAESGRAFLLKIGNGGSPVAYATVAGLRTTQLSINGEMVAITSKDSGGWRELLSGAGVRSVSVSGAGVFTGSAAEVRLKGNALAGVIDDYRLSFESGETLSGRFLVTRLDYAGDYNGERSYTIALESSGAVVAA</sequence>
<dbReference type="KEGG" id="span:AWL63_00970"/>
<gene>
    <name evidence="1" type="ORF">AWL63_00970</name>
</gene>
<dbReference type="InterPro" id="IPR022344">
    <property type="entry name" value="GTA_major-tail"/>
</dbReference>
<protein>
    <submittedName>
        <fullName evidence="1">Phage tail protein</fullName>
    </submittedName>
</protein>
<dbReference type="Pfam" id="PF06199">
    <property type="entry name" value="Phage_tail_2"/>
    <property type="match status" value="1"/>
</dbReference>
<dbReference type="NCBIfam" id="TIGR02126">
    <property type="entry name" value="phgtail_TP901_1"/>
    <property type="match status" value="1"/>
</dbReference>
<dbReference type="OrthoDB" id="7266971at2"/>
<reference evidence="1 2" key="1">
    <citation type="submission" date="2016-01" db="EMBL/GenBank/DDBJ databases">
        <title>Complete genome and mega plasmid sequence of Sphingomonas panacis DCY99 elicits systemic resistance in rice to Xanthomonas oryzae.</title>
        <authorList>
            <person name="Kim Y.J."/>
            <person name="Yang D.C."/>
            <person name="Sing P."/>
        </authorList>
    </citation>
    <scope>NUCLEOTIDE SEQUENCE [LARGE SCALE GENOMIC DNA]</scope>
    <source>
        <strain evidence="1 2">DCY99</strain>
    </source>
</reference>
<name>A0A1B3Z5Q4_9SPHN</name>
<dbReference type="STRING" id="1560345.AWL63_00970"/>
<dbReference type="Proteomes" id="UP000094256">
    <property type="component" value="Chromosome"/>
</dbReference>
<dbReference type="PRINTS" id="PR01996">
    <property type="entry name" value="MTP1FAMILY"/>
</dbReference>
<organism evidence="1 2">
    <name type="scientific">Sphingomonas panacis</name>
    <dbReference type="NCBI Taxonomy" id="1560345"/>
    <lineage>
        <taxon>Bacteria</taxon>
        <taxon>Pseudomonadati</taxon>
        <taxon>Pseudomonadota</taxon>
        <taxon>Alphaproteobacteria</taxon>
        <taxon>Sphingomonadales</taxon>
        <taxon>Sphingomonadaceae</taxon>
        <taxon>Sphingomonas</taxon>
    </lineage>
</organism>
<evidence type="ECO:0000313" key="2">
    <source>
        <dbReference type="Proteomes" id="UP000094256"/>
    </source>
</evidence>
<keyword evidence="2" id="KW-1185">Reference proteome</keyword>
<evidence type="ECO:0000313" key="1">
    <source>
        <dbReference type="EMBL" id="AOH82762.1"/>
    </source>
</evidence>
<dbReference type="InterPro" id="IPR011855">
    <property type="entry name" value="Phgtail_TP901_1"/>
</dbReference>
<dbReference type="AlphaFoldDB" id="A0A1B3Z5Q4"/>
<dbReference type="EMBL" id="CP014168">
    <property type="protein sequence ID" value="AOH82762.1"/>
    <property type="molecule type" value="Genomic_DNA"/>
</dbReference>
<accession>A0A1B3Z5Q4</accession>
<dbReference type="RefSeq" id="WP_069203346.1">
    <property type="nucleotide sequence ID" value="NZ_CP014168.1"/>
</dbReference>